<comment type="similarity">
    <text evidence="2 9">Belongs to the sulfotransferase 2 family.</text>
</comment>
<name>A0A9Q0YC62_HOLLE</name>
<keyword evidence="7 9" id="KW-0472">Membrane</keyword>
<evidence type="ECO:0000256" key="9">
    <source>
        <dbReference type="RuleBase" id="RU364020"/>
    </source>
</evidence>
<comment type="caution">
    <text evidence="10">The sequence shown here is derived from an EMBL/GenBank/DDBJ whole genome shotgun (WGS) entry which is preliminary data.</text>
</comment>
<keyword evidence="5 9" id="KW-1133">Transmembrane helix</keyword>
<evidence type="ECO:0000256" key="8">
    <source>
        <dbReference type="ARBA" id="ARBA00023180"/>
    </source>
</evidence>
<feature type="transmembrane region" description="Helical" evidence="9">
    <location>
        <begin position="12"/>
        <end position="29"/>
    </location>
</feature>
<keyword evidence="11" id="KW-1185">Reference proteome</keyword>
<proteinExistence type="inferred from homology"/>
<dbReference type="PANTHER" id="PTHR12137:SF54">
    <property type="entry name" value="CARBOHYDRATE SULFOTRANSFERASE"/>
    <property type="match status" value="1"/>
</dbReference>
<evidence type="ECO:0000256" key="2">
    <source>
        <dbReference type="ARBA" id="ARBA00006339"/>
    </source>
</evidence>
<dbReference type="GO" id="GO:0016051">
    <property type="term" value="P:carbohydrate biosynthetic process"/>
    <property type="evidence" value="ECO:0007669"/>
    <property type="project" value="InterPro"/>
</dbReference>
<reference evidence="10" key="1">
    <citation type="submission" date="2021-10" db="EMBL/GenBank/DDBJ databases">
        <title>Tropical sea cucumber genome reveals ecological adaptation and Cuvierian tubules defense mechanism.</title>
        <authorList>
            <person name="Chen T."/>
        </authorList>
    </citation>
    <scope>NUCLEOTIDE SEQUENCE</scope>
    <source>
        <strain evidence="10">Nanhai2018</strain>
        <tissue evidence="10">Muscle</tissue>
    </source>
</reference>
<dbReference type="InterPro" id="IPR005331">
    <property type="entry name" value="Sulfotransferase"/>
</dbReference>
<keyword evidence="6 9" id="KW-0333">Golgi apparatus</keyword>
<dbReference type="AlphaFoldDB" id="A0A9Q0YC62"/>
<keyword evidence="3 9" id="KW-0808">Transferase</keyword>
<evidence type="ECO:0000256" key="6">
    <source>
        <dbReference type="ARBA" id="ARBA00023034"/>
    </source>
</evidence>
<dbReference type="InterPro" id="IPR027417">
    <property type="entry name" value="P-loop_NTPase"/>
</dbReference>
<evidence type="ECO:0000256" key="7">
    <source>
        <dbReference type="ARBA" id="ARBA00023136"/>
    </source>
</evidence>
<sequence length="380" mass="44740">MVRQILKRFSTFAFVLSFSVFITTLTIVTREHESVVARLVSTGVEDESPSEDVRFVTETPEKTVFENIDLSSEVDCDEDCQTEIQRIRKDRIDEQCRALGMRQDNSQNYNSTITRAFLKKLNHFLVLDKYKVIYCYIPKAGCTNWKRVMLVLSGKAHSTDVIGQKETHVLTSKYIRSLDTYTTEQAQYRLEHYVKFTFVRDPFVRLLSAYRDKLEKHSNLNGAFRKEWGKKMKKLTDIFRKYRLRSMELNTTFHEYVEYLSDPRHNLLDAAEEHWIEMYRLSHPCAINYDFIGRVETLDRDTNYVLKNLLNVQSPRVFFRNSTNPTNSSGNGLIQRYFSDVPKKDIKALYERYAPDFKLFGYEDPSDVIECSCNKNVKKR</sequence>
<evidence type="ECO:0000313" key="10">
    <source>
        <dbReference type="EMBL" id="KAJ8019963.1"/>
    </source>
</evidence>
<dbReference type="GO" id="GO:0000139">
    <property type="term" value="C:Golgi membrane"/>
    <property type="evidence" value="ECO:0007669"/>
    <property type="project" value="UniProtKB-SubCell"/>
</dbReference>
<dbReference type="OrthoDB" id="2019940at2759"/>
<dbReference type="InterPro" id="IPR018011">
    <property type="entry name" value="Carb_sulfotrans_8-10"/>
</dbReference>
<keyword evidence="4 9" id="KW-0812">Transmembrane</keyword>
<protein>
    <recommendedName>
        <fullName evidence="9">Carbohydrate sulfotransferase</fullName>
        <ecNumber evidence="9">2.8.2.-</ecNumber>
    </recommendedName>
</protein>
<dbReference type="EMBL" id="JAIZAY010000023">
    <property type="protein sequence ID" value="KAJ8019963.1"/>
    <property type="molecule type" value="Genomic_DNA"/>
</dbReference>
<keyword evidence="8 9" id="KW-0325">Glycoprotein</keyword>
<evidence type="ECO:0000256" key="1">
    <source>
        <dbReference type="ARBA" id="ARBA00004323"/>
    </source>
</evidence>
<dbReference type="Proteomes" id="UP001152320">
    <property type="component" value="Chromosome 23"/>
</dbReference>
<keyword evidence="9" id="KW-0735">Signal-anchor</keyword>
<gene>
    <name evidence="10" type="ORF">HOLleu_41757</name>
</gene>
<organism evidence="10 11">
    <name type="scientific">Holothuria leucospilota</name>
    <name type="common">Black long sea cucumber</name>
    <name type="synonym">Mertensiothuria leucospilota</name>
    <dbReference type="NCBI Taxonomy" id="206669"/>
    <lineage>
        <taxon>Eukaryota</taxon>
        <taxon>Metazoa</taxon>
        <taxon>Echinodermata</taxon>
        <taxon>Eleutherozoa</taxon>
        <taxon>Echinozoa</taxon>
        <taxon>Holothuroidea</taxon>
        <taxon>Aspidochirotacea</taxon>
        <taxon>Aspidochirotida</taxon>
        <taxon>Holothuriidae</taxon>
        <taxon>Holothuria</taxon>
    </lineage>
</organism>
<evidence type="ECO:0000313" key="11">
    <source>
        <dbReference type="Proteomes" id="UP001152320"/>
    </source>
</evidence>
<evidence type="ECO:0000256" key="4">
    <source>
        <dbReference type="ARBA" id="ARBA00022692"/>
    </source>
</evidence>
<accession>A0A9Q0YC62</accession>
<keyword evidence="9" id="KW-0119">Carbohydrate metabolism</keyword>
<dbReference type="GO" id="GO:0008146">
    <property type="term" value="F:sulfotransferase activity"/>
    <property type="evidence" value="ECO:0007669"/>
    <property type="project" value="InterPro"/>
</dbReference>
<comment type="subcellular location">
    <subcellularLocation>
        <location evidence="1 9">Golgi apparatus membrane</location>
        <topology evidence="1 9">Single-pass type II membrane protein</topology>
    </subcellularLocation>
</comment>
<dbReference type="PANTHER" id="PTHR12137">
    <property type="entry name" value="CARBOHYDRATE SULFOTRANSFERASE"/>
    <property type="match status" value="1"/>
</dbReference>
<evidence type="ECO:0000256" key="5">
    <source>
        <dbReference type="ARBA" id="ARBA00022989"/>
    </source>
</evidence>
<evidence type="ECO:0000256" key="3">
    <source>
        <dbReference type="ARBA" id="ARBA00022679"/>
    </source>
</evidence>
<dbReference type="Gene3D" id="3.40.50.300">
    <property type="entry name" value="P-loop containing nucleotide triphosphate hydrolases"/>
    <property type="match status" value="1"/>
</dbReference>
<dbReference type="Pfam" id="PF03567">
    <property type="entry name" value="Sulfotransfer_2"/>
    <property type="match status" value="1"/>
</dbReference>
<dbReference type="EC" id="2.8.2.-" evidence="9"/>